<proteinExistence type="predicted"/>
<sequence length="43" mass="4982">MLYHKKIMQEVYSQQALFIENYWGNPEIFGLVAGSLPPTHSSR</sequence>
<evidence type="ECO:0000313" key="1">
    <source>
        <dbReference type="EMBL" id="ELP56216.1"/>
    </source>
</evidence>
<organism evidence="1 2">
    <name type="scientific">Microcystis aeruginosa TAIHU98</name>
    <dbReference type="NCBI Taxonomy" id="1134457"/>
    <lineage>
        <taxon>Bacteria</taxon>
        <taxon>Bacillati</taxon>
        <taxon>Cyanobacteriota</taxon>
        <taxon>Cyanophyceae</taxon>
        <taxon>Oscillatoriophycideae</taxon>
        <taxon>Chroococcales</taxon>
        <taxon>Microcystaceae</taxon>
        <taxon>Microcystis</taxon>
    </lineage>
</organism>
<gene>
    <name evidence="1" type="ORF">O53_818</name>
</gene>
<evidence type="ECO:0000313" key="2">
    <source>
        <dbReference type="Proteomes" id="UP000010932"/>
    </source>
</evidence>
<accession>L7EBG6</accession>
<reference evidence="1 2" key="1">
    <citation type="journal article" date="2013" name="Genome Announc.">
        <title>Whole-Genome Sequence of Microcystis aeruginosa TAIHU98, a Nontoxic Bloom-Forming Strain Isolated from Taihu Lake, China.</title>
        <authorList>
            <person name="Yang C."/>
            <person name="Zhang W."/>
            <person name="Ren M."/>
            <person name="Song L."/>
            <person name="Li T."/>
            <person name="Zhao J."/>
        </authorList>
    </citation>
    <scope>NUCLEOTIDE SEQUENCE [LARGE SCALE GENOMIC DNA]</scope>
    <source>
        <strain evidence="1 2">TAIHU98</strain>
    </source>
</reference>
<dbReference type="Proteomes" id="UP000010932">
    <property type="component" value="Unassembled WGS sequence"/>
</dbReference>
<dbReference type="EMBL" id="ANKQ01000001">
    <property type="protein sequence ID" value="ELP56216.1"/>
    <property type="molecule type" value="Genomic_DNA"/>
</dbReference>
<dbReference type="PATRIC" id="fig|1134457.3.peg.1587"/>
<dbReference type="AlphaFoldDB" id="L7EBG6"/>
<protein>
    <submittedName>
        <fullName evidence="1">Uncharacterized protein</fullName>
    </submittedName>
</protein>
<comment type="caution">
    <text evidence="1">The sequence shown here is derived from an EMBL/GenBank/DDBJ whole genome shotgun (WGS) entry which is preliminary data.</text>
</comment>
<name>L7EBG6_MICAE</name>